<accession>A0A150N939</accession>
<gene>
    <name evidence="1" type="ORF">B4114_0366</name>
</gene>
<evidence type="ECO:0000313" key="1">
    <source>
        <dbReference type="EMBL" id="KYD33188.1"/>
    </source>
</evidence>
<organism evidence="1 2">
    <name type="scientific">Geobacillus stearothermophilus</name>
    <name type="common">Bacillus stearothermophilus</name>
    <dbReference type="NCBI Taxonomy" id="1422"/>
    <lineage>
        <taxon>Bacteria</taxon>
        <taxon>Bacillati</taxon>
        <taxon>Bacillota</taxon>
        <taxon>Bacilli</taxon>
        <taxon>Bacillales</taxon>
        <taxon>Anoxybacillaceae</taxon>
        <taxon>Geobacillus</taxon>
    </lineage>
</organism>
<comment type="caution">
    <text evidence="1">The sequence shown here is derived from an EMBL/GenBank/DDBJ whole genome shotgun (WGS) entry which is preliminary data.</text>
</comment>
<dbReference type="EMBL" id="LQYY01000092">
    <property type="protein sequence ID" value="KYD33188.1"/>
    <property type="molecule type" value="Genomic_DNA"/>
</dbReference>
<proteinExistence type="predicted"/>
<sequence>MLFVFLLLYMTEACERNYFDFYCIIKKETHLGLIRTYKALNDDSTKEG</sequence>
<reference evidence="1 2" key="1">
    <citation type="submission" date="2016-01" db="EMBL/GenBank/DDBJ databases">
        <title>Draft Genome Sequences of Seven Thermophilic Sporeformers Isolated from Foods.</title>
        <authorList>
            <person name="Berendsen E.M."/>
            <person name="Wells-Bennik M.H."/>
            <person name="Krawcyk A.O."/>
            <person name="De Jong A."/>
            <person name="Holsappel S."/>
            <person name="Eijlander R.T."/>
            <person name="Kuipers O.P."/>
        </authorList>
    </citation>
    <scope>NUCLEOTIDE SEQUENCE [LARGE SCALE GENOMIC DNA]</scope>
    <source>
        <strain evidence="1 2">B4114</strain>
    </source>
</reference>
<name>A0A150N939_GEOSE</name>
<dbReference type="AlphaFoldDB" id="A0A150N939"/>
<dbReference type="Proteomes" id="UP000075517">
    <property type="component" value="Unassembled WGS sequence"/>
</dbReference>
<evidence type="ECO:0000313" key="2">
    <source>
        <dbReference type="Proteomes" id="UP000075517"/>
    </source>
</evidence>
<protein>
    <submittedName>
        <fullName evidence="1">Uncharacterized protein</fullName>
    </submittedName>
</protein>
<dbReference type="PATRIC" id="fig|1422.17.peg.877"/>